<dbReference type="EMBL" id="CP019948">
    <property type="protein sequence ID" value="ARN82929.1"/>
    <property type="molecule type" value="Genomic_DNA"/>
</dbReference>
<dbReference type="KEGG" id="mbry:B1812_19685"/>
<gene>
    <name evidence="2" type="ORF">B1812_19685</name>
</gene>
<evidence type="ECO:0000313" key="2">
    <source>
        <dbReference type="EMBL" id="ARN82929.1"/>
    </source>
</evidence>
<dbReference type="AlphaFoldDB" id="A0A1W6MZF9"/>
<reference evidence="2 3" key="1">
    <citation type="submission" date="2017-02" db="EMBL/GenBank/DDBJ databases">
        <authorList>
            <person name="Peterson S.W."/>
        </authorList>
    </citation>
    <scope>NUCLEOTIDE SEQUENCE [LARGE SCALE GENOMIC DNA]</scope>
    <source>
        <strain evidence="2 3">S285</strain>
    </source>
</reference>
<name>A0A1W6MZF9_9HYPH</name>
<organism evidence="2 3">
    <name type="scientific">Methylocystis bryophila</name>
    <dbReference type="NCBI Taxonomy" id="655015"/>
    <lineage>
        <taxon>Bacteria</taxon>
        <taxon>Pseudomonadati</taxon>
        <taxon>Pseudomonadota</taxon>
        <taxon>Alphaproteobacteria</taxon>
        <taxon>Hyphomicrobiales</taxon>
        <taxon>Methylocystaceae</taxon>
        <taxon>Methylocystis</taxon>
    </lineage>
</organism>
<sequence>MLVRLILLVAATLALGAPAWAAPLGADGLVPRSPLQRVAECVKQTDCGYRWLRCGKGWCRGPFDSPFGGGVPKVEMQCVTTCAPEQQESLWDALFGRNPAP</sequence>
<dbReference type="STRING" id="655015.B1812_19685"/>
<accession>A0A1W6MZF9</accession>
<feature type="chain" id="PRO_5012529346" evidence="1">
    <location>
        <begin position="22"/>
        <end position="101"/>
    </location>
</feature>
<feature type="signal peptide" evidence="1">
    <location>
        <begin position="1"/>
        <end position="21"/>
    </location>
</feature>
<dbReference type="Proteomes" id="UP000193978">
    <property type="component" value="Chromosome"/>
</dbReference>
<protein>
    <submittedName>
        <fullName evidence="2">Uncharacterized protein</fullName>
    </submittedName>
</protein>
<evidence type="ECO:0000256" key="1">
    <source>
        <dbReference type="SAM" id="SignalP"/>
    </source>
</evidence>
<proteinExistence type="predicted"/>
<keyword evidence="3" id="KW-1185">Reference proteome</keyword>
<keyword evidence="1" id="KW-0732">Signal</keyword>
<evidence type="ECO:0000313" key="3">
    <source>
        <dbReference type="Proteomes" id="UP000193978"/>
    </source>
</evidence>